<evidence type="ECO:0000256" key="1">
    <source>
        <dbReference type="ARBA" id="ARBA00004651"/>
    </source>
</evidence>
<reference evidence="10" key="1">
    <citation type="submission" date="2016-05" db="EMBL/GenBank/DDBJ databases">
        <authorList>
            <person name="Baek K."/>
            <person name="Yang S.-J."/>
        </authorList>
    </citation>
    <scope>NUCLEOTIDE SEQUENCE [LARGE SCALE GENOMIC DNA]</scope>
    <source>
        <strain evidence="10">ST58-10</strain>
    </source>
</reference>
<dbReference type="STRING" id="1821621.A8C75_11865"/>
<proteinExistence type="inferred from homology"/>
<comment type="similarity">
    <text evidence="7">Belongs to the binding-protein-dependent transport system permease family.</text>
</comment>
<reference evidence="9 10" key="2">
    <citation type="journal article" date="2018" name="Int. J. Syst. Evol. Microbiol.">
        <title>Marinobacterium aestuarii sp. nov., a benzene-degrading marine bacterium isolated from estuary sediment.</title>
        <authorList>
            <person name="Bae S.S."/>
            <person name="Jung J."/>
            <person name="Chung D."/>
            <person name="Baek K."/>
        </authorList>
    </citation>
    <scope>NUCLEOTIDE SEQUENCE [LARGE SCALE GENOMIC DNA]</scope>
    <source>
        <strain evidence="9 10">ST58-10</strain>
    </source>
</reference>
<feature type="transmembrane region" description="Helical" evidence="7">
    <location>
        <begin position="82"/>
        <end position="102"/>
    </location>
</feature>
<dbReference type="KEGG" id="mars:A8C75_11865"/>
<keyword evidence="3" id="KW-1003">Cell membrane</keyword>
<dbReference type="Proteomes" id="UP000078070">
    <property type="component" value="Chromosome"/>
</dbReference>
<name>A0A1A9F002_9GAMM</name>
<evidence type="ECO:0000256" key="4">
    <source>
        <dbReference type="ARBA" id="ARBA00022692"/>
    </source>
</evidence>
<dbReference type="GO" id="GO:0055085">
    <property type="term" value="P:transmembrane transport"/>
    <property type="evidence" value="ECO:0007669"/>
    <property type="project" value="InterPro"/>
</dbReference>
<feature type="transmembrane region" description="Helical" evidence="7">
    <location>
        <begin position="212"/>
        <end position="233"/>
    </location>
</feature>
<keyword evidence="2 7" id="KW-0813">Transport</keyword>
<accession>A0A1A9F002</accession>
<comment type="subcellular location">
    <subcellularLocation>
        <location evidence="1 7">Cell membrane</location>
        <topology evidence="1 7">Multi-pass membrane protein</topology>
    </subcellularLocation>
</comment>
<dbReference type="PANTHER" id="PTHR30193:SF37">
    <property type="entry name" value="INNER MEMBRANE ABC TRANSPORTER PERMEASE PROTEIN YCJO"/>
    <property type="match status" value="1"/>
</dbReference>
<feature type="transmembrane region" description="Helical" evidence="7">
    <location>
        <begin position="166"/>
        <end position="192"/>
    </location>
</feature>
<dbReference type="Gene3D" id="1.10.3720.10">
    <property type="entry name" value="MetI-like"/>
    <property type="match status" value="1"/>
</dbReference>
<evidence type="ECO:0000256" key="6">
    <source>
        <dbReference type="ARBA" id="ARBA00023136"/>
    </source>
</evidence>
<feature type="domain" description="ABC transmembrane type-1" evidence="8">
    <location>
        <begin position="76"/>
        <end position="297"/>
    </location>
</feature>
<evidence type="ECO:0000259" key="8">
    <source>
        <dbReference type="PROSITE" id="PS50928"/>
    </source>
</evidence>
<dbReference type="PROSITE" id="PS50928">
    <property type="entry name" value="ABC_TM1"/>
    <property type="match status" value="1"/>
</dbReference>
<dbReference type="RefSeq" id="WP_067382439.1">
    <property type="nucleotide sequence ID" value="NZ_CP015839.1"/>
</dbReference>
<dbReference type="InterPro" id="IPR000515">
    <property type="entry name" value="MetI-like"/>
</dbReference>
<dbReference type="GO" id="GO:0005886">
    <property type="term" value="C:plasma membrane"/>
    <property type="evidence" value="ECO:0007669"/>
    <property type="project" value="UniProtKB-SubCell"/>
</dbReference>
<feature type="transmembrane region" description="Helical" evidence="7">
    <location>
        <begin position="275"/>
        <end position="300"/>
    </location>
</feature>
<evidence type="ECO:0000313" key="9">
    <source>
        <dbReference type="EMBL" id="ANG63099.1"/>
    </source>
</evidence>
<dbReference type="InterPro" id="IPR051393">
    <property type="entry name" value="ABC_transporter_permease"/>
</dbReference>
<evidence type="ECO:0000256" key="2">
    <source>
        <dbReference type="ARBA" id="ARBA00022448"/>
    </source>
</evidence>
<organism evidence="9 10">
    <name type="scientific">Marinobacterium aestuarii</name>
    <dbReference type="NCBI Taxonomy" id="1821621"/>
    <lineage>
        <taxon>Bacteria</taxon>
        <taxon>Pseudomonadati</taxon>
        <taxon>Pseudomonadota</taxon>
        <taxon>Gammaproteobacteria</taxon>
        <taxon>Oceanospirillales</taxon>
        <taxon>Oceanospirillaceae</taxon>
        <taxon>Marinobacterium</taxon>
    </lineage>
</organism>
<feature type="transmembrane region" description="Helical" evidence="7">
    <location>
        <begin position="12"/>
        <end position="35"/>
    </location>
</feature>
<dbReference type="AlphaFoldDB" id="A0A1A9F002"/>
<dbReference type="CDD" id="cd06261">
    <property type="entry name" value="TM_PBP2"/>
    <property type="match status" value="1"/>
</dbReference>
<evidence type="ECO:0000313" key="10">
    <source>
        <dbReference type="Proteomes" id="UP000078070"/>
    </source>
</evidence>
<sequence>MSHPSSIQRRFPWHILFFLAPGLLIYVTFSVYPLLDTLWLGLFQEDATGQRFFAGISNYQTLLLDAAWSEPFWNALWNNTKFFIIHMLVQNPIGLFLAALLSSPRLRLSNTYRTLIFMPTMLSVVIIGFVWQLLLSPIWGISEGFLYSIGLGQYFDAWLGKESSSLITLALISVWQFVGIPMMLIYAAMLSIPDDLIDASVVDGSSAWQTFWNIKLPLILPTIGMVSILTFVANFNAFELVYAVKGALAGPNFSSDIMGTLFYRTFFGFQLQSGSITMGAAVATLMFLIILVGVMLYLFVIQRRMKRFQL</sequence>
<dbReference type="SUPFAM" id="SSF161098">
    <property type="entry name" value="MetI-like"/>
    <property type="match status" value="1"/>
</dbReference>
<evidence type="ECO:0000256" key="3">
    <source>
        <dbReference type="ARBA" id="ARBA00022475"/>
    </source>
</evidence>
<dbReference type="PANTHER" id="PTHR30193">
    <property type="entry name" value="ABC TRANSPORTER PERMEASE PROTEIN"/>
    <property type="match status" value="1"/>
</dbReference>
<evidence type="ECO:0000256" key="7">
    <source>
        <dbReference type="RuleBase" id="RU363032"/>
    </source>
</evidence>
<feature type="transmembrane region" description="Helical" evidence="7">
    <location>
        <begin position="114"/>
        <end position="134"/>
    </location>
</feature>
<dbReference type="InterPro" id="IPR035906">
    <property type="entry name" value="MetI-like_sf"/>
</dbReference>
<keyword evidence="6 7" id="KW-0472">Membrane</keyword>
<protein>
    <submittedName>
        <fullName evidence="9">ABC transporter permease</fullName>
    </submittedName>
</protein>
<dbReference type="EMBL" id="CP015839">
    <property type="protein sequence ID" value="ANG63099.1"/>
    <property type="molecule type" value="Genomic_DNA"/>
</dbReference>
<dbReference type="Pfam" id="PF00528">
    <property type="entry name" value="BPD_transp_1"/>
    <property type="match status" value="1"/>
</dbReference>
<keyword evidence="10" id="KW-1185">Reference proteome</keyword>
<keyword evidence="5 7" id="KW-1133">Transmembrane helix</keyword>
<dbReference type="OrthoDB" id="9785347at2"/>
<gene>
    <name evidence="9" type="ORF">A8C75_11865</name>
</gene>
<evidence type="ECO:0000256" key="5">
    <source>
        <dbReference type="ARBA" id="ARBA00022989"/>
    </source>
</evidence>
<keyword evidence="4 7" id="KW-0812">Transmembrane</keyword>